<dbReference type="AlphaFoldDB" id="A0A0C3E8M0"/>
<reference evidence="2" key="2">
    <citation type="submission" date="2015-01" db="EMBL/GenBank/DDBJ databases">
        <title>Evolutionary Origins and Diversification of the Mycorrhizal Mutualists.</title>
        <authorList>
            <consortium name="DOE Joint Genome Institute"/>
            <consortium name="Mycorrhizal Genomics Consortium"/>
            <person name="Kohler A."/>
            <person name="Kuo A."/>
            <person name="Nagy L.G."/>
            <person name="Floudas D."/>
            <person name="Copeland A."/>
            <person name="Barry K.W."/>
            <person name="Cichocki N."/>
            <person name="Veneault-Fourrey C."/>
            <person name="LaButti K."/>
            <person name="Lindquist E.A."/>
            <person name="Lipzen A."/>
            <person name="Lundell T."/>
            <person name="Morin E."/>
            <person name="Murat C."/>
            <person name="Riley R."/>
            <person name="Ohm R."/>
            <person name="Sun H."/>
            <person name="Tunlid A."/>
            <person name="Henrissat B."/>
            <person name="Grigoriev I.V."/>
            <person name="Hibbett D.S."/>
            <person name="Martin F."/>
        </authorList>
    </citation>
    <scope>NUCLEOTIDE SEQUENCE [LARGE SCALE GENOMIC DNA]</scope>
    <source>
        <strain evidence="2">Foug A</strain>
    </source>
</reference>
<accession>A0A0C3E8M0</accession>
<dbReference type="EMBL" id="KN822026">
    <property type="protein sequence ID" value="KIM64734.1"/>
    <property type="molecule type" value="Genomic_DNA"/>
</dbReference>
<gene>
    <name evidence="1" type="ORF">SCLCIDRAFT_589929</name>
</gene>
<evidence type="ECO:0000313" key="1">
    <source>
        <dbReference type="EMBL" id="KIM64734.1"/>
    </source>
</evidence>
<dbReference type="HOGENOM" id="CLU_2122520_0_0_1"/>
<organism evidence="1 2">
    <name type="scientific">Scleroderma citrinum Foug A</name>
    <dbReference type="NCBI Taxonomy" id="1036808"/>
    <lineage>
        <taxon>Eukaryota</taxon>
        <taxon>Fungi</taxon>
        <taxon>Dikarya</taxon>
        <taxon>Basidiomycota</taxon>
        <taxon>Agaricomycotina</taxon>
        <taxon>Agaricomycetes</taxon>
        <taxon>Agaricomycetidae</taxon>
        <taxon>Boletales</taxon>
        <taxon>Sclerodermatineae</taxon>
        <taxon>Sclerodermataceae</taxon>
        <taxon>Scleroderma</taxon>
    </lineage>
</organism>
<proteinExistence type="predicted"/>
<dbReference type="InParanoid" id="A0A0C3E8M0"/>
<sequence length="114" mass="13005">MWYITIVYQDLVRWDLNSADFTFLPGWPERDYSVSPEWPTDTRNAASMPPSNNDALLSCDLDSWLGSRLSVSPEHMYRSILIGSDPSVIGRMQYSALTRPSMIILPTSYAVGRW</sequence>
<protein>
    <submittedName>
        <fullName evidence="1">Uncharacterized protein</fullName>
    </submittedName>
</protein>
<evidence type="ECO:0000313" key="2">
    <source>
        <dbReference type="Proteomes" id="UP000053989"/>
    </source>
</evidence>
<reference evidence="1 2" key="1">
    <citation type="submission" date="2014-04" db="EMBL/GenBank/DDBJ databases">
        <authorList>
            <consortium name="DOE Joint Genome Institute"/>
            <person name="Kuo A."/>
            <person name="Kohler A."/>
            <person name="Nagy L.G."/>
            <person name="Floudas D."/>
            <person name="Copeland A."/>
            <person name="Barry K.W."/>
            <person name="Cichocki N."/>
            <person name="Veneault-Fourrey C."/>
            <person name="LaButti K."/>
            <person name="Lindquist E.A."/>
            <person name="Lipzen A."/>
            <person name="Lundell T."/>
            <person name="Morin E."/>
            <person name="Murat C."/>
            <person name="Sun H."/>
            <person name="Tunlid A."/>
            <person name="Henrissat B."/>
            <person name="Grigoriev I.V."/>
            <person name="Hibbett D.S."/>
            <person name="Martin F."/>
            <person name="Nordberg H.P."/>
            <person name="Cantor M.N."/>
            <person name="Hua S.X."/>
        </authorList>
    </citation>
    <scope>NUCLEOTIDE SEQUENCE [LARGE SCALE GENOMIC DNA]</scope>
    <source>
        <strain evidence="1 2">Foug A</strain>
    </source>
</reference>
<keyword evidence="2" id="KW-1185">Reference proteome</keyword>
<dbReference type="Proteomes" id="UP000053989">
    <property type="component" value="Unassembled WGS sequence"/>
</dbReference>
<name>A0A0C3E8M0_9AGAM</name>